<dbReference type="InterPro" id="IPR036691">
    <property type="entry name" value="Endo/exonu/phosph_ase_sf"/>
</dbReference>
<name>A0ABD2MR50_9CUCU</name>
<reference evidence="1 2" key="1">
    <citation type="journal article" date="2021" name="BMC Biol.">
        <title>Horizontally acquired antibacterial genes associated with adaptive radiation of ladybird beetles.</title>
        <authorList>
            <person name="Li H.S."/>
            <person name="Tang X.F."/>
            <person name="Huang Y.H."/>
            <person name="Xu Z.Y."/>
            <person name="Chen M.L."/>
            <person name="Du X.Y."/>
            <person name="Qiu B.Y."/>
            <person name="Chen P.T."/>
            <person name="Zhang W."/>
            <person name="Slipinski A."/>
            <person name="Escalona H.E."/>
            <person name="Waterhouse R.M."/>
            <person name="Zwick A."/>
            <person name="Pang H."/>
        </authorList>
    </citation>
    <scope>NUCLEOTIDE SEQUENCE [LARGE SCALE GENOMIC DNA]</scope>
    <source>
        <strain evidence="1">SYSU2018</strain>
    </source>
</reference>
<accession>A0ABD2MR50</accession>
<sequence>MEGFSIERRDTSTRGDGVAMYRRGCLRYKVLHKSEENYSVQQLWVTMQLRNKKVGVGFVYKPPRVNVDTFVTEISDVFDKVFLIVDLLILMGDMNINLLNVDYSDTKKFNIILRTYRTHESLIDSLCESMDLIVSDLPTTDLENISDHLLFERIIEIMFDEPIGCSNFCYRDLRAIEISQFNINANNVNWNAVIDIIDLDKQVRKLDETLCTCLINTLNCSSCSC</sequence>
<evidence type="ECO:0008006" key="3">
    <source>
        <dbReference type="Google" id="ProtNLM"/>
    </source>
</evidence>
<dbReference type="Gene3D" id="3.60.10.10">
    <property type="entry name" value="Endonuclease/exonuclease/phosphatase"/>
    <property type="match status" value="1"/>
</dbReference>
<proteinExistence type="predicted"/>
<gene>
    <name evidence="1" type="ORF">HHI36_007963</name>
</gene>
<organism evidence="1 2">
    <name type="scientific">Cryptolaemus montrouzieri</name>
    <dbReference type="NCBI Taxonomy" id="559131"/>
    <lineage>
        <taxon>Eukaryota</taxon>
        <taxon>Metazoa</taxon>
        <taxon>Ecdysozoa</taxon>
        <taxon>Arthropoda</taxon>
        <taxon>Hexapoda</taxon>
        <taxon>Insecta</taxon>
        <taxon>Pterygota</taxon>
        <taxon>Neoptera</taxon>
        <taxon>Endopterygota</taxon>
        <taxon>Coleoptera</taxon>
        <taxon>Polyphaga</taxon>
        <taxon>Cucujiformia</taxon>
        <taxon>Coccinelloidea</taxon>
        <taxon>Coccinellidae</taxon>
        <taxon>Scymninae</taxon>
        <taxon>Scymnini</taxon>
        <taxon>Cryptolaemus</taxon>
    </lineage>
</organism>
<dbReference type="SUPFAM" id="SSF56219">
    <property type="entry name" value="DNase I-like"/>
    <property type="match status" value="1"/>
</dbReference>
<evidence type="ECO:0000313" key="1">
    <source>
        <dbReference type="EMBL" id="KAL3268874.1"/>
    </source>
</evidence>
<evidence type="ECO:0000313" key="2">
    <source>
        <dbReference type="Proteomes" id="UP001516400"/>
    </source>
</evidence>
<comment type="caution">
    <text evidence="1">The sequence shown here is derived from an EMBL/GenBank/DDBJ whole genome shotgun (WGS) entry which is preliminary data.</text>
</comment>
<dbReference type="Proteomes" id="UP001516400">
    <property type="component" value="Unassembled WGS sequence"/>
</dbReference>
<dbReference type="EMBL" id="JABFTP020000021">
    <property type="protein sequence ID" value="KAL3268874.1"/>
    <property type="molecule type" value="Genomic_DNA"/>
</dbReference>
<dbReference type="AlphaFoldDB" id="A0ABD2MR50"/>
<keyword evidence="2" id="KW-1185">Reference proteome</keyword>
<feature type="non-terminal residue" evidence="1">
    <location>
        <position position="225"/>
    </location>
</feature>
<protein>
    <recommendedName>
        <fullName evidence="3">Endonuclease/exonuclease/phosphatase domain-containing protein</fullName>
    </recommendedName>
</protein>